<dbReference type="InterPro" id="IPR010699">
    <property type="entry name" value="DUF1275"/>
</dbReference>
<name>A0A6G2CE30_9FIRM</name>
<feature type="transmembrane region" description="Helical" evidence="1">
    <location>
        <begin position="110"/>
        <end position="127"/>
    </location>
</feature>
<sequence length="232" mass="25979">MNQEVKMHETMRVGILLAFVGGFLDVYTYLLRGGVFANAQTGNMVLLTLQISQGHFVQALYYLVPIIAFFMGAVVTEIVKKHDYWHEYVLVIEIILLFGVGLYPLSYPPIIVNSMVSFICAMQISSFKKLHGFAYATTVCTGNLRSAAENLTAYCLHHHQESKIKCLSYIIIIGSFCFGAIMGSTLISYLSIYAVWICSGVLSLVLVILIKDNLADFLMINNFFKSEKIESK</sequence>
<reference evidence="3 4" key="1">
    <citation type="journal article" date="2019" name="Nat. Med.">
        <title>A library of human gut bacterial isolates paired with longitudinal multiomics data enables mechanistic microbiome research.</title>
        <authorList>
            <person name="Poyet M."/>
            <person name="Groussin M."/>
            <person name="Gibbons S.M."/>
            <person name="Avila-Pacheco J."/>
            <person name="Jiang X."/>
            <person name="Kearney S.M."/>
            <person name="Perrotta A.R."/>
            <person name="Berdy B."/>
            <person name="Zhao S."/>
            <person name="Lieberman T.D."/>
            <person name="Swanson P.K."/>
            <person name="Smith M."/>
            <person name="Roesemann S."/>
            <person name="Alexander J.E."/>
            <person name="Rich S.A."/>
            <person name="Livny J."/>
            <person name="Vlamakis H."/>
            <person name="Clish C."/>
            <person name="Bullock K."/>
            <person name="Deik A."/>
            <person name="Scott J."/>
            <person name="Pierce K.A."/>
            <person name="Xavier R.J."/>
            <person name="Alm E.J."/>
        </authorList>
    </citation>
    <scope>NUCLEOTIDE SEQUENCE</scope>
    <source>
        <strain evidence="3">BIOML-A179</strain>
        <strain evidence="2 4">BIOML-A198</strain>
    </source>
</reference>
<dbReference type="GeneID" id="60057704"/>
<dbReference type="EMBL" id="WMQV01000005">
    <property type="protein sequence ID" value="MTL93598.1"/>
    <property type="molecule type" value="Genomic_DNA"/>
</dbReference>
<evidence type="ECO:0000313" key="4">
    <source>
        <dbReference type="Proteomes" id="UP000487649"/>
    </source>
</evidence>
<feature type="transmembrane region" description="Helical" evidence="1">
    <location>
        <begin position="193"/>
        <end position="210"/>
    </location>
</feature>
<organism evidence="3">
    <name type="scientific">Turicibacter sanguinis</name>
    <dbReference type="NCBI Taxonomy" id="154288"/>
    <lineage>
        <taxon>Bacteria</taxon>
        <taxon>Bacillati</taxon>
        <taxon>Bacillota</taxon>
        <taxon>Erysipelotrichia</taxon>
        <taxon>Erysipelotrichales</taxon>
        <taxon>Turicibacteraceae</taxon>
        <taxon>Turicibacter</taxon>
    </lineage>
</organism>
<gene>
    <name evidence="3" type="ORF">GMA64_03560</name>
    <name evidence="2" type="ORF">GMA92_04325</name>
</gene>
<feature type="transmembrane region" description="Helical" evidence="1">
    <location>
        <begin position="59"/>
        <end position="76"/>
    </location>
</feature>
<protein>
    <submittedName>
        <fullName evidence="3">DUF1275 domain-containing protein</fullName>
    </submittedName>
</protein>
<dbReference type="EMBL" id="WMQE01000007">
    <property type="protein sequence ID" value="MTK20664.1"/>
    <property type="molecule type" value="Genomic_DNA"/>
</dbReference>
<keyword evidence="1" id="KW-0812">Transmembrane</keyword>
<dbReference type="Pfam" id="PF06912">
    <property type="entry name" value="DUF1275"/>
    <property type="match status" value="1"/>
</dbReference>
<accession>A0A6G2CE30</accession>
<feature type="transmembrane region" description="Helical" evidence="1">
    <location>
        <begin position="12"/>
        <end position="30"/>
    </location>
</feature>
<proteinExistence type="predicted"/>
<evidence type="ECO:0000313" key="2">
    <source>
        <dbReference type="EMBL" id="MTK20664.1"/>
    </source>
</evidence>
<evidence type="ECO:0000256" key="1">
    <source>
        <dbReference type="SAM" id="Phobius"/>
    </source>
</evidence>
<dbReference type="Proteomes" id="UP000487649">
    <property type="component" value="Unassembled WGS sequence"/>
</dbReference>
<dbReference type="RefSeq" id="WP_006784162.1">
    <property type="nucleotide sequence ID" value="NZ_CAUWFM010000009.1"/>
</dbReference>
<dbReference type="PANTHER" id="PTHR37314">
    <property type="entry name" value="SLR0142 PROTEIN"/>
    <property type="match status" value="1"/>
</dbReference>
<evidence type="ECO:0000313" key="3">
    <source>
        <dbReference type="EMBL" id="MTL93598.1"/>
    </source>
</evidence>
<keyword evidence="1" id="KW-0472">Membrane</keyword>
<comment type="caution">
    <text evidence="3">The sequence shown here is derived from an EMBL/GenBank/DDBJ whole genome shotgun (WGS) entry which is preliminary data.</text>
</comment>
<feature type="transmembrane region" description="Helical" evidence="1">
    <location>
        <begin position="88"/>
        <end position="104"/>
    </location>
</feature>
<keyword evidence="1" id="KW-1133">Transmembrane helix</keyword>
<dbReference type="PANTHER" id="PTHR37314:SF4">
    <property type="entry name" value="UPF0700 TRANSMEMBRANE PROTEIN YOAK"/>
    <property type="match status" value="1"/>
</dbReference>
<feature type="transmembrane region" description="Helical" evidence="1">
    <location>
        <begin position="166"/>
        <end position="187"/>
    </location>
</feature>
<dbReference type="AlphaFoldDB" id="A0A6G2CE30"/>